<proteinExistence type="predicted"/>
<evidence type="ECO:0000256" key="2">
    <source>
        <dbReference type="ARBA" id="ARBA00023098"/>
    </source>
</evidence>
<organism evidence="3 4">
    <name type="scientific">Vigna mungo</name>
    <name type="common">Black gram</name>
    <name type="synonym">Phaseolus mungo</name>
    <dbReference type="NCBI Taxonomy" id="3915"/>
    <lineage>
        <taxon>Eukaryota</taxon>
        <taxon>Viridiplantae</taxon>
        <taxon>Streptophyta</taxon>
        <taxon>Embryophyta</taxon>
        <taxon>Tracheophyta</taxon>
        <taxon>Spermatophyta</taxon>
        <taxon>Magnoliopsida</taxon>
        <taxon>eudicotyledons</taxon>
        <taxon>Gunneridae</taxon>
        <taxon>Pentapetalae</taxon>
        <taxon>rosids</taxon>
        <taxon>fabids</taxon>
        <taxon>Fabales</taxon>
        <taxon>Fabaceae</taxon>
        <taxon>Papilionoideae</taxon>
        <taxon>50 kb inversion clade</taxon>
        <taxon>NPAAA clade</taxon>
        <taxon>indigoferoid/millettioid clade</taxon>
        <taxon>Phaseoleae</taxon>
        <taxon>Vigna</taxon>
    </lineage>
</organism>
<dbReference type="GO" id="GO:0005886">
    <property type="term" value="C:plasma membrane"/>
    <property type="evidence" value="ECO:0007669"/>
    <property type="project" value="TreeGrafter"/>
</dbReference>
<protein>
    <submittedName>
        <fullName evidence="3">Uncharacterized protein</fullName>
    </submittedName>
</protein>
<dbReference type="GO" id="GO:0009395">
    <property type="term" value="P:phospholipid catabolic process"/>
    <property type="evidence" value="ECO:0007669"/>
    <property type="project" value="TreeGrafter"/>
</dbReference>
<evidence type="ECO:0000313" key="4">
    <source>
        <dbReference type="Proteomes" id="UP001374535"/>
    </source>
</evidence>
<dbReference type="Proteomes" id="UP001374535">
    <property type="component" value="Chromosome 3"/>
</dbReference>
<dbReference type="AlphaFoldDB" id="A0AAQ3S4M4"/>
<keyword evidence="4" id="KW-1185">Reference proteome</keyword>
<dbReference type="InterPro" id="IPR015679">
    <property type="entry name" value="PLipase_D_fam"/>
</dbReference>
<dbReference type="PANTHER" id="PTHR18896">
    <property type="entry name" value="PHOSPHOLIPASE D"/>
    <property type="match status" value="1"/>
</dbReference>
<dbReference type="GO" id="GO:0004630">
    <property type="term" value="F:phospholipase D activity"/>
    <property type="evidence" value="ECO:0007669"/>
    <property type="project" value="TreeGrafter"/>
</dbReference>
<name>A0AAQ3S4M4_VIGMU</name>
<accession>A0AAQ3S4M4</accession>
<evidence type="ECO:0000256" key="1">
    <source>
        <dbReference type="ARBA" id="ARBA00022737"/>
    </source>
</evidence>
<reference evidence="3 4" key="1">
    <citation type="journal article" date="2023" name="Life. Sci Alliance">
        <title>Evolutionary insights into 3D genome organization and epigenetic landscape of Vigna mungo.</title>
        <authorList>
            <person name="Junaid A."/>
            <person name="Singh B."/>
            <person name="Bhatia S."/>
        </authorList>
    </citation>
    <scope>NUCLEOTIDE SEQUENCE [LARGE SCALE GENOMIC DNA]</scope>
    <source>
        <strain evidence="3">Urdbean</strain>
    </source>
</reference>
<dbReference type="EMBL" id="CP144698">
    <property type="protein sequence ID" value="WVZ17207.1"/>
    <property type="molecule type" value="Genomic_DNA"/>
</dbReference>
<sequence length="218" mass="25122">MEALSELLLLLSSHPSYILYVSWIKGSQITTAEYMDQLHMINFEQRWKKATKWKDPSVTTSKDNFSVVPEVDPLVWVCSEDDPENWHVHVGQCKFIFRSIDSGFLKGFSKHVDVPLSQRTFKRSDLPNTLFILETNTSFDHHMHGHKDEGAGNLIPMLLALKITSKIRAEERFAVYVVSSMWPGGDPKTGAMQEILFWQVSDCMNSLEVYFQMVEIYN</sequence>
<gene>
    <name evidence="3" type="ORF">V8G54_010189</name>
</gene>
<keyword evidence="2" id="KW-0443">Lipid metabolism</keyword>
<keyword evidence="1" id="KW-0677">Repeat</keyword>
<dbReference type="PANTHER" id="PTHR18896:SF86">
    <property type="entry name" value="PHOSPHOLIPASE D DELTA"/>
    <property type="match status" value="1"/>
</dbReference>
<evidence type="ECO:0000313" key="3">
    <source>
        <dbReference type="EMBL" id="WVZ17207.1"/>
    </source>
</evidence>